<evidence type="ECO:0000256" key="9">
    <source>
        <dbReference type="ARBA" id="ARBA00060838"/>
    </source>
</evidence>
<dbReference type="GO" id="GO:0005829">
    <property type="term" value="C:cytosol"/>
    <property type="evidence" value="ECO:0007669"/>
    <property type="project" value="TreeGrafter"/>
</dbReference>
<comment type="function">
    <text evidence="10">Bifunctional enzyme with both catalase and broad-spectrum peroxidase activity.</text>
</comment>
<dbReference type="PRINTS" id="PR00460">
    <property type="entry name" value="BPEROXIDASE"/>
</dbReference>
<dbReference type="InterPro" id="IPR000763">
    <property type="entry name" value="Catalase_peroxidase"/>
</dbReference>
<dbReference type="HAMAP" id="MF_01961">
    <property type="entry name" value="Catal_peroxid"/>
    <property type="match status" value="1"/>
</dbReference>
<keyword evidence="2 10" id="KW-0349">Heme</keyword>
<dbReference type="InterPro" id="IPR019794">
    <property type="entry name" value="Peroxidases_AS"/>
</dbReference>
<dbReference type="GO" id="GO:0046872">
    <property type="term" value="F:metal ion binding"/>
    <property type="evidence" value="ECO:0007669"/>
    <property type="project" value="UniProtKB-KW"/>
</dbReference>
<dbReference type="Gene3D" id="1.10.420.10">
    <property type="entry name" value="Peroxidase, domain 2"/>
    <property type="match status" value="2"/>
</dbReference>
<evidence type="ECO:0000256" key="8">
    <source>
        <dbReference type="ARBA" id="ARBA00051651"/>
    </source>
</evidence>
<reference evidence="13 14" key="1">
    <citation type="submission" date="2011-06" db="EMBL/GenBank/DDBJ databases">
        <title>The complete genome of Spirochaeta thermophila DSM 6578.</title>
        <authorList>
            <consortium name="US DOE Joint Genome Institute (JGI-PGF)"/>
            <person name="Lucas S."/>
            <person name="Lapidus A."/>
            <person name="Bruce D."/>
            <person name="Goodwin L."/>
            <person name="Pitluck S."/>
            <person name="Peters L."/>
            <person name="Kyrpides N."/>
            <person name="Mavromatis K."/>
            <person name="Ivanova N."/>
            <person name="Mikailova N."/>
            <person name="Pagani I."/>
            <person name="Chertkov O."/>
            <person name="Detter J.C."/>
            <person name="Tapia R."/>
            <person name="Han C."/>
            <person name="Land M."/>
            <person name="Hauser L."/>
            <person name="Markowitz V."/>
            <person name="Cheng J.-F."/>
            <person name="Hugenholtz P."/>
            <person name="Woyke T."/>
            <person name="Wu D."/>
            <person name="Spring S."/>
            <person name="Merkhoffer B."/>
            <person name="Schneider S."/>
            <person name="Klenk H.-P."/>
            <person name="Eisen J.A."/>
        </authorList>
    </citation>
    <scope>NUCLEOTIDE SEQUENCE [LARGE SCALE GENOMIC DNA]</scope>
    <source>
        <strain evidence="14">ATCC 700085 / DSM 6578 / Z-1203</strain>
    </source>
</reference>
<dbReference type="PROSITE" id="PS50873">
    <property type="entry name" value="PEROXIDASE_4"/>
    <property type="match status" value="1"/>
</dbReference>
<feature type="active site" description="Proton acceptor" evidence="10">
    <location>
        <position position="86"/>
    </location>
</feature>
<protein>
    <recommendedName>
        <fullName evidence="10 11">Catalase-peroxidase</fullName>
        <shortName evidence="10">CP</shortName>
        <ecNumber evidence="10 11">1.11.1.21</ecNumber>
    </recommendedName>
    <alternativeName>
        <fullName evidence="10">Peroxidase/catalase</fullName>
    </alternativeName>
</protein>
<evidence type="ECO:0000313" key="14">
    <source>
        <dbReference type="Proteomes" id="UP000007254"/>
    </source>
</evidence>
<feature type="binding site" description="axial binding residue" evidence="10">
    <location>
        <position position="249"/>
    </location>
    <ligand>
        <name>heme b</name>
        <dbReference type="ChEBI" id="CHEBI:60344"/>
    </ligand>
    <ligandPart>
        <name>Fe</name>
        <dbReference type="ChEBI" id="CHEBI:18248"/>
    </ligandPart>
</feature>
<keyword evidence="3 10" id="KW-0479">Metal-binding</keyword>
<dbReference type="GO" id="GO:0070301">
    <property type="term" value="P:cellular response to hydrogen peroxide"/>
    <property type="evidence" value="ECO:0007669"/>
    <property type="project" value="TreeGrafter"/>
</dbReference>
<dbReference type="AlphaFoldDB" id="G0GBR6"/>
<dbReference type="EMBL" id="CP002903">
    <property type="protein sequence ID" value="AEJ61144.1"/>
    <property type="molecule type" value="Genomic_DNA"/>
</dbReference>
<keyword evidence="6 10" id="KW-0376">Hydrogen peroxide</keyword>
<dbReference type="CDD" id="cd00649">
    <property type="entry name" value="catalase_peroxidase_1"/>
    <property type="match status" value="1"/>
</dbReference>
<dbReference type="InterPro" id="IPR002016">
    <property type="entry name" value="Haem_peroxidase"/>
</dbReference>
<dbReference type="Gene3D" id="1.10.520.10">
    <property type="match status" value="2"/>
</dbReference>
<dbReference type="GO" id="GO:0004096">
    <property type="term" value="F:catalase activity"/>
    <property type="evidence" value="ECO:0007669"/>
    <property type="project" value="UniProtKB-UniRule"/>
</dbReference>
<evidence type="ECO:0000256" key="6">
    <source>
        <dbReference type="ARBA" id="ARBA00023324"/>
    </source>
</evidence>
<dbReference type="InterPro" id="IPR010255">
    <property type="entry name" value="Haem_peroxidase_sf"/>
</dbReference>
<sequence>MNEETIKPRKRWITDWWPNKLNLKVLRQNCETSNPYGRDYDYISEIKSLDVDAVIRDLKELMKTPQDWWPADFGHYGPLFIRLSWHSAGSYRIHDGRGGARNGSIRFSPRINWPDNIGLDKAIRLLWPLKKKYGKKLSWADLIILAGTVALEDMGVEIAGFSLGREDIYEPDESPDWGAEEQMLSGKKRFKEGTLEKPYAATEMGLIYVNPEGPGGNPDPKGSAEEIRLAFARMGMNDEETVALIAGGHAFGKCHGAGPGKHLGPDPASSSLEQMGLGWSYGYKTGKGPHAYTSGLEVIWSSTPTKFGLQYLQFLFKYEWELERSPDGKHQWVAKDAPEIVPDPYDPQKRHKPRMLTADLALRFDPVYAQIAQRFLKNPKEFENTFAKAWFKLTHRDMGPKSCYMGPYVPKEEFIWQDPLPPRGYELIDAEDIKDLKKKLLESGLSIPQLVYTAWSSAASYRHSDRRGGANGGRIRLHPMNQWEVNHPEHLQKILPVYEEIQRSFNELQESRGTGKKVSIADLIVLGGCAAVEEAARRAGYNVEVPFSPGRVDAREEHIDVEFYKEIEPFADGFRNYFKDPTSFDEGDVYTTPEYFLVDRAQLLTLTVPEMTVLIGGLRVLGATYRYEPHGVLTDHPGVLTNEFFVHLLDMGVEWKQADPHRYLFRGYDRKTGSQRWTATRADLIFGHHEELRAVAEVYAADDGKEKFVLDFVEAWNKVMNLDRFDLKMPS</sequence>
<dbReference type="EC" id="1.11.1.21" evidence="10 11"/>
<name>G0GBR6_WINT7</name>
<dbReference type="PANTHER" id="PTHR30555:SF0">
    <property type="entry name" value="CATALASE-PEROXIDASE"/>
    <property type="match status" value="1"/>
</dbReference>
<evidence type="ECO:0000256" key="11">
    <source>
        <dbReference type="RuleBase" id="RU003451"/>
    </source>
</evidence>
<evidence type="ECO:0000256" key="2">
    <source>
        <dbReference type="ARBA" id="ARBA00022617"/>
    </source>
</evidence>
<evidence type="ECO:0000256" key="3">
    <source>
        <dbReference type="ARBA" id="ARBA00022723"/>
    </source>
</evidence>
<accession>G0GBR6</accession>
<comment type="subunit">
    <text evidence="10">Homodimer or homotetramer.</text>
</comment>
<dbReference type="PROSITE" id="PS00435">
    <property type="entry name" value="PEROXIDASE_1"/>
    <property type="match status" value="1"/>
</dbReference>
<comment type="catalytic activity">
    <reaction evidence="7 10 11">
        <text>2 H2O2 = O2 + 2 H2O</text>
        <dbReference type="Rhea" id="RHEA:20309"/>
        <dbReference type="ChEBI" id="CHEBI:15377"/>
        <dbReference type="ChEBI" id="CHEBI:15379"/>
        <dbReference type="ChEBI" id="CHEBI:16240"/>
        <dbReference type="EC" id="1.11.1.21"/>
    </reaction>
</comment>
<dbReference type="Pfam" id="PF00141">
    <property type="entry name" value="peroxidase"/>
    <property type="match status" value="2"/>
</dbReference>
<comment type="caution">
    <text evidence="10">Lacks conserved residue(s) required for the propagation of feature annotation.</text>
</comment>
<dbReference type="PANTHER" id="PTHR30555">
    <property type="entry name" value="HYDROPEROXIDASE I, BIFUNCTIONAL CATALASE-PEROXIDASE"/>
    <property type="match status" value="1"/>
</dbReference>
<dbReference type="OrthoDB" id="9759743at2"/>
<keyword evidence="5 10" id="KW-0408">Iron</keyword>
<dbReference type="NCBIfam" id="TIGR00198">
    <property type="entry name" value="cat_per_HPI"/>
    <property type="match status" value="1"/>
</dbReference>
<evidence type="ECO:0000256" key="5">
    <source>
        <dbReference type="ARBA" id="ARBA00023004"/>
    </source>
</evidence>
<proteinExistence type="inferred from homology"/>
<dbReference type="CDD" id="cd08200">
    <property type="entry name" value="catalase_peroxidase_2"/>
    <property type="match status" value="1"/>
</dbReference>
<feature type="site" description="Transition state stabilizer" evidence="10">
    <location>
        <position position="82"/>
    </location>
</feature>
<dbReference type="FunFam" id="1.10.420.10:FF:000004">
    <property type="entry name" value="Catalase-peroxidase"/>
    <property type="match status" value="1"/>
</dbReference>
<comment type="similarity">
    <text evidence="9 10 11">Belongs to the peroxidase family. Peroxidase/catalase subfamily.</text>
</comment>
<evidence type="ECO:0000256" key="10">
    <source>
        <dbReference type="HAMAP-Rule" id="MF_01961"/>
    </source>
</evidence>
<dbReference type="HOGENOM" id="CLU_025424_2_0_12"/>
<dbReference type="RefSeq" id="WP_014624518.1">
    <property type="nucleotide sequence ID" value="NC_017583.1"/>
</dbReference>
<evidence type="ECO:0000259" key="12">
    <source>
        <dbReference type="PROSITE" id="PS50873"/>
    </source>
</evidence>
<organism evidence="13 14">
    <name type="scientific">Winmispira thermophila (strain ATCC 700085 / DSM 6578 / Z-1203)</name>
    <name type="common">Spirochaeta thermophila</name>
    <dbReference type="NCBI Taxonomy" id="869211"/>
    <lineage>
        <taxon>Bacteria</taxon>
        <taxon>Pseudomonadati</taxon>
        <taxon>Spirochaetota</taxon>
        <taxon>Spirochaetia</taxon>
        <taxon>Winmispirales</taxon>
        <taxon>Winmispiraceae</taxon>
        <taxon>Winmispira</taxon>
    </lineage>
</organism>
<keyword evidence="14" id="KW-1185">Reference proteome</keyword>
<dbReference type="NCBIfam" id="NF011635">
    <property type="entry name" value="PRK15061.1"/>
    <property type="match status" value="1"/>
</dbReference>
<dbReference type="KEGG" id="stq:Spith_0869"/>
<evidence type="ECO:0000256" key="7">
    <source>
        <dbReference type="ARBA" id="ARBA00049145"/>
    </source>
</evidence>
<comment type="cofactor">
    <cofactor evidence="10">
        <name>heme b</name>
        <dbReference type="ChEBI" id="CHEBI:60344"/>
    </cofactor>
    <text evidence="10">Binds 1 heme b (iron(II)-protoporphyrin IX) group per dimer.</text>
</comment>
<dbReference type="PRINTS" id="PR00458">
    <property type="entry name" value="PEROXIDASE"/>
</dbReference>
<dbReference type="Proteomes" id="UP000007254">
    <property type="component" value="Chromosome"/>
</dbReference>
<keyword evidence="4 10" id="KW-0560">Oxidoreductase</keyword>
<dbReference type="InterPro" id="IPR019793">
    <property type="entry name" value="Peroxidases_heam-ligand_BS"/>
</dbReference>
<feature type="cross-link" description="Tryptophyl-tyrosyl-methioninium (Tyr-Met) (with Trp-85)" evidence="10">
    <location>
        <begin position="208"/>
        <end position="234"/>
    </location>
</feature>
<dbReference type="GO" id="GO:0020037">
    <property type="term" value="F:heme binding"/>
    <property type="evidence" value="ECO:0007669"/>
    <property type="project" value="InterPro"/>
</dbReference>
<gene>
    <name evidence="10" type="primary">katG</name>
    <name evidence="13" type="ordered locus">Spith_0869</name>
</gene>
<dbReference type="GO" id="GO:0042744">
    <property type="term" value="P:hydrogen peroxide catabolic process"/>
    <property type="evidence" value="ECO:0007669"/>
    <property type="project" value="UniProtKB-KW"/>
</dbReference>
<evidence type="ECO:0000313" key="13">
    <source>
        <dbReference type="EMBL" id="AEJ61144.1"/>
    </source>
</evidence>
<feature type="domain" description="Plant heme peroxidase family profile" evidence="12">
    <location>
        <begin position="137"/>
        <end position="406"/>
    </location>
</feature>
<comment type="PTM">
    <text evidence="10">Formation of the three residue Trp-Tyr-Met cross-link is important for the catalase, but not the peroxidase activity of the enzyme.</text>
</comment>
<dbReference type="PROSITE" id="PS00436">
    <property type="entry name" value="PEROXIDASE_2"/>
    <property type="match status" value="1"/>
</dbReference>
<keyword evidence="1 10" id="KW-0575">Peroxidase</keyword>
<dbReference type="SUPFAM" id="SSF48113">
    <property type="entry name" value="Heme-dependent peroxidases"/>
    <property type="match status" value="2"/>
</dbReference>
<comment type="catalytic activity">
    <reaction evidence="8 10 11">
        <text>H2O2 + AH2 = A + 2 H2O</text>
        <dbReference type="Rhea" id="RHEA:30275"/>
        <dbReference type="ChEBI" id="CHEBI:13193"/>
        <dbReference type="ChEBI" id="CHEBI:15377"/>
        <dbReference type="ChEBI" id="CHEBI:16240"/>
        <dbReference type="ChEBI" id="CHEBI:17499"/>
        <dbReference type="EC" id="1.11.1.21"/>
    </reaction>
</comment>
<dbReference type="STRING" id="869211.Spith_0869"/>
<evidence type="ECO:0000256" key="1">
    <source>
        <dbReference type="ARBA" id="ARBA00022559"/>
    </source>
</evidence>
<evidence type="ECO:0000256" key="4">
    <source>
        <dbReference type="ARBA" id="ARBA00023002"/>
    </source>
</evidence>